<dbReference type="InterPro" id="IPR004107">
    <property type="entry name" value="Integrase_SAM-like_N"/>
</dbReference>
<organism evidence="6 7">
    <name type="scientific">Salinibacter ruber</name>
    <dbReference type="NCBI Taxonomy" id="146919"/>
    <lineage>
        <taxon>Bacteria</taxon>
        <taxon>Pseudomonadati</taxon>
        <taxon>Rhodothermota</taxon>
        <taxon>Rhodothermia</taxon>
        <taxon>Rhodothermales</taxon>
        <taxon>Salinibacteraceae</taxon>
        <taxon>Salinibacter</taxon>
    </lineage>
</organism>
<gene>
    <name evidence="6" type="ORF">GGP71_001006</name>
</gene>
<reference evidence="6" key="1">
    <citation type="submission" date="2022-08" db="EMBL/GenBank/DDBJ databases">
        <title>Genomic Encyclopedia of Type Strains, Phase V (KMG-V): Genome sequencing to study the core and pangenomes of soil and plant-associated prokaryotes.</title>
        <authorList>
            <person name="Whitman W."/>
        </authorList>
    </citation>
    <scope>NUCLEOTIDE SEQUENCE</scope>
    <source>
        <strain evidence="6">0</strain>
    </source>
</reference>
<comment type="caution">
    <text evidence="6">The sequence shown here is derived from an EMBL/GenBank/DDBJ whole genome shotgun (WGS) entry which is preliminary data.</text>
</comment>
<dbReference type="AlphaFoldDB" id="A0A9X2PUL3"/>
<protein>
    <recommendedName>
        <fullName evidence="5">Core-binding (CB) domain-containing protein</fullName>
    </recommendedName>
</protein>
<evidence type="ECO:0000256" key="1">
    <source>
        <dbReference type="ARBA" id="ARBA00022908"/>
    </source>
</evidence>
<sequence>MSTAYNLLICGSIQTGSPHRTPHHGRLPPDDSSPLLNRVRTACRRTGYTHQTEKTYRRWIVRYVKHHGTEHPRAFGNEEVRDYLSHLATDRNVAAATQNQALNALLFLHRDVLGAEWGAASDVDRAKEPERRPQKRGHQTAPPLPVGRAEGGRSASRRDRHHQVGRLSHALTLVCTRSPGAGCRPPNGPRTPWPPDLRTTQVYTHVLQDGQAGTRCPLEGIGRDAE</sequence>
<dbReference type="EMBL" id="JANUAU010000003">
    <property type="protein sequence ID" value="MCS3677090.1"/>
    <property type="molecule type" value="Genomic_DNA"/>
</dbReference>
<dbReference type="Pfam" id="PF13495">
    <property type="entry name" value="Phage_int_SAM_4"/>
    <property type="match status" value="1"/>
</dbReference>
<evidence type="ECO:0000313" key="6">
    <source>
        <dbReference type="EMBL" id="MCS3677090.1"/>
    </source>
</evidence>
<feature type="domain" description="Core-binding (CB)" evidence="5">
    <location>
        <begin position="30"/>
        <end position="113"/>
    </location>
</feature>
<dbReference type="RefSeq" id="WP_259079943.1">
    <property type="nucleotide sequence ID" value="NZ_JANUAU010000003.1"/>
</dbReference>
<proteinExistence type="predicted"/>
<accession>A0A9X2PUL3</accession>
<dbReference type="InterPro" id="IPR044068">
    <property type="entry name" value="CB"/>
</dbReference>
<dbReference type="PROSITE" id="PS51900">
    <property type="entry name" value="CB"/>
    <property type="match status" value="1"/>
</dbReference>
<dbReference type="GO" id="GO:0003677">
    <property type="term" value="F:DNA binding"/>
    <property type="evidence" value="ECO:0007669"/>
    <property type="project" value="UniProtKB-UniRule"/>
</dbReference>
<dbReference type="Proteomes" id="UP001155027">
    <property type="component" value="Unassembled WGS sequence"/>
</dbReference>
<evidence type="ECO:0000259" key="5">
    <source>
        <dbReference type="PROSITE" id="PS51900"/>
    </source>
</evidence>
<evidence type="ECO:0000313" key="7">
    <source>
        <dbReference type="Proteomes" id="UP001155027"/>
    </source>
</evidence>
<feature type="compositionally biased region" description="Basic and acidic residues" evidence="4">
    <location>
        <begin position="122"/>
        <end position="132"/>
    </location>
</feature>
<dbReference type="GO" id="GO:0015074">
    <property type="term" value="P:DNA integration"/>
    <property type="evidence" value="ECO:0007669"/>
    <property type="project" value="UniProtKB-KW"/>
</dbReference>
<name>A0A9X2PUL3_9BACT</name>
<evidence type="ECO:0000256" key="4">
    <source>
        <dbReference type="SAM" id="MobiDB-lite"/>
    </source>
</evidence>
<keyword evidence="2 3" id="KW-0238">DNA-binding</keyword>
<feature type="region of interest" description="Disordered" evidence="4">
    <location>
        <begin position="122"/>
        <end position="165"/>
    </location>
</feature>
<keyword evidence="1" id="KW-0229">DNA integration</keyword>
<dbReference type="Gene3D" id="1.10.150.130">
    <property type="match status" value="1"/>
</dbReference>
<evidence type="ECO:0000256" key="2">
    <source>
        <dbReference type="ARBA" id="ARBA00023125"/>
    </source>
</evidence>
<dbReference type="InterPro" id="IPR010998">
    <property type="entry name" value="Integrase_recombinase_N"/>
</dbReference>
<evidence type="ECO:0000256" key="3">
    <source>
        <dbReference type="PROSITE-ProRule" id="PRU01248"/>
    </source>
</evidence>